<gene>
    <name evidence="1" type="ORF">M3P05_15770</name>
</gene>
<keyword evidence="2" id="KW-1185">Reference proteome</keyword>
<name>A0ABT0PJ55_9GAMM</name>
<comment type="caution">
    <text evidence="1">The sequence shown here is derived from an EMBL/GenBank/DDBJ whole genome shotgun (WGS) entry which is preliminary data.</text>
</comment>
<proteinExistence type="predicted"/>
<sequence>MGLNDSWAQKSIHTTNPMARDQVANLFDQFEIIRFRERDEEGTTALGVQKQWHTYSVIARKY</sequence>
<dbReference type="EMBL" id="JAMFLX010000024">
    <property type="protein sequence ID" value="MCL6271379.1"/>
    <property type="molecule type" value="Genomic_DNA"/>
</dbReference>
<reference evidence="1 2" key="1">
    <citation type="submission" date="2022-05" db="EMBL/GenBank/DDBJ databases">
        <authorList>
            <person name="Park J.-S."/>
        </authorList>
    </citation>
    <scope>NUCLEOTIDE SEQUENCE [LARGE SCALE GENOMIC DNA]</scope>
    <source>
        <strain evidence="1 2">2012CJ34-2</strain>
    </source>
</reference>
<organism evidence="1 2">
    <name type="scientific">Parendozoicomonas callyspongiae</name>
    <dbReference type="NCBI Taxonomy" id="2942213"/>
    <lineage>
        <taxon>Bacteria</taxon>
        <taxon>Pseudomonadati</taxon>
        <taxon>Pseudomonadota</taxon>
        <taxon>Gammaproteobacteria</taxon>
        <taxon>Oceanospirillales</taxon>
        <taxon>Endozoicomonadaceae</taxon>
        <taxon>Parendozoicomonas</taxon>
    </lineage>
</organism>
<dbReference type="Proteomes" id="UP001203338">
    <property type="component" value="Unassembled WGS sequence"/>
</dbReference>
<protein>
    <submittedName>
        <fullName evidence="1">Uncharacterized protein</fullName>
    </submittedName>
</protein>
<evidence type="ECO:0000313" key="2">
    <source>
        <dbReference type="Proteomes" id="UP001203338"/>
    </source>
</evidence>
<accession>A0ABT0PJ55</accession>
<dbReference type="RefSeq" id="WP_249700977.1">
    <property type="nucleotide sequence ID" value="NZ_JAMFLX010000024.1"/>
</dbReference>
<evidence type="ECO:0000313" key="1">
    <source>
        <dbReference type="EMBL" id="MCL6271379.1"/>
    </source>
</evidence>